<name>A0A914KH84_MELIC</name>
<evidence type="ECO:0000256" key="4">
    <source>
        <dbReference type="SAM" id="Phobius"/>
    </source>
</evidence>
<dbReference type="Pfam" id="PF02770">
    <property type="entry name" value="Acyl-CoA_dh_M"/>
    <property type="match status" value="1"/>
</dbReference>
<evidence type="ECO:0000259" key="6">
    <source>
        <dbReference type="Pfam" id="PF02771"/>
    </source>
</evidence>
<dbReference type="InterPro" id="IPR006091">
    <property type="entry name" value="Acyl-CoA_Oxase/DH_mid-dom"/>
</dbReference>
<evidence type="ECO:0000256" key="3">
    <source>
        <dbReference type="ARBA" id="ARBA00022827"/>
    </source>
</evidence>
<dbReference type="GO" id="GO:0003995">
    <property type="term" value="F:acyl-CoA dehydrogenase activity"/>
    <property type="evidence" value="ECO:0007669"/>
    <property type="project" value="InterPro"/>
</dbReference>
<dbReference type="InterPro" id="IPR037069">
    <property type="entry name" value="AcylCoA_DH/ox_N_sf"/>
</dbReference>
<evidence type="ECO:0000256" key="1">
    <source>
        <dbReference type="ARBA" id="ARBA00001974"/>
    </source>
</evidence>
<dbReference type="AlphaFoldDB" id="A0A914KH84"/>
<sequence length="160" mass="17493">MTHPYIQFTIRTIHRGLDLDLLSNVLISEAIGYGCTGIGTAILGNDLAATPIILGGSEEIKKKYLGQLIDEPVMASYCVTEPGAGSDVSGLKTKAVKKGDDWVINGSKMWITNGGVASWFFVLARTDPDPRRRSGKSIYLLLLWMVMLKGFTSVRVKKVF</sequence>
<dbReference type="SUPFAM" id="SSF56645">
    <property type="entry name" value="Acyl-CoA dehydrogenase NM domain-like"/>
    <property type="match status" value="1"/>
</dbReference>
<comment type="cofactor">
    <cofactor evidence="1">
        <name>FAD</name>
        <dbReference type="ChEBI" id="CHEBI:57692"/>
    </cofactor>
</comment>
<dbReference type="PANTHER" id="PTHR43884">
    <property type="entry name" value="ACYL-COA DEHYDROGENASE"/>
    <property type="match status" value="1"/>
</dbReference>
<organism evidence="7 8">
    <name type="scientific">Meloidogyne incognita</name>
    <name type="common">Southern root-knot nematode worm</name>
    <name type="synonym">Oxyuris incognita</name>
    <dbReference type="NCBI Taxonomy" id="6306"/>
    <lineage>
        <taxon>Eukaryota</taxon>
        <taxon>Metazoa</taxon>
        <taxon>Ecdysozoa</taxon>
        <taxon>Nematoda</taxon>
        <taxon>Chromadorea</taxon>
        <taxon>Rhabditida</taxon>
        <taxon>Tylenchina</taxon>
        <taxon>Tylenchomorpha</taxon>
        <taxon>Tylenchoidea</taxon>
        <taxon>Meloidogynidae</taxon>
        <taxon>Meloidogyninae</taxon>
        <taxon>Meloidogyne</taxon>
        <taxon>Meloidogyne incognita group</taxon>
    </lineage>
</organism>
<keyword evidence="3" id="KW-0274">FAD</keyword>
<accession>A0A914KH84</accession>
<dbReference type="GO" id="GO:0050660">
    <property type="term" value="F:flavin adenine dinucleotide binding"/>
    <property type="evidence" value="ECO:0007669"/>
    <property type="project" value="InterPro"/>
</dbReference>
<feature type="domain" description="Acyl-CoA oxidase/dehydrogenase middle" evidence="5">
    <location>
        <begin position="77"/>
        <end position="138"/>
    </location>
</feature>
<keyword evidence="2" id="KW-0285">Flavoprotein</keyword>
<dbReference type="WBParaSite" id="Minc3s00009g00607">
    <property type="protein sequence ID" value="Minc3s00009g00607"/>
    <property type="gene ID" value="Minc3s00009g00607"/>
</dbReference>
<feature type="domain" description="Acyl-CoA dehydrogenase/oxidase N-terminal" evidence="6">
    <location>
        <begin position="10"/>
        <end position="70"/>
    </location>
</feature>
<dbReference type="InterPro" id="IPR046373">
    <property type="entry name" value="Acyl-CoA_Oxase/DH_mid-dom_sf"/>
</dbReference>
<keyword evidence="4" id="KW-0472">Membrane</keyword>
<dbReference type="InterPro" id="IPR009100">
    <property type="entry name" value="AcylCoA_DH/oxidase_NM_dom_sf"/>
</dbReference>
<proteinExistence type="predicted"/>
<evidence type="ECO:0000313" key="8">
    <source>
        <dbReference type="WBParaSite" id="Minc3s00009g00607"/>
    </source>
</evidence>
<keyword evidence="4" id="KW-0812">Transmembrane</keyword>
<evidence type="ECO:0000313" key="7">
    <source>
        <dbReference type="Proteomes" id="UP000887563"/>
    </source>
</evidence>
<evidence type="ECO:0000259" key="5">
    <source>
        <dbReference type="Pfam" id="PF02770"/>
    </source>
</evidence>
<dbReference type="Gene3D" id="1.10.540.10">
    <property type="entry name" value="Acyl-CoA dehydrogenase/oxidase, N-terminal domain"/>
    <property type="match status" value="1"/>
</dbReference>
<protein>
    <submittedName>
        <fullName evidence="8">Uncharacterized protein</fullName>
    </submittedName>
</protein>
<feature type="transmembrane region" description="Helical" evidence="4">
    <location>
        <begin position="138"/>
        <end position="156"/>
    </location>
</feature>
<keyword evidence="4" id="KW-1133">Transmembrane helix</keyword>
<dbReference type="Proteomes" id="UP000887563">
    <property type="component" value="Unplaced"/>
</dbReference>
<dbReference type="Pfam" id="PF02771">
    <property type="entry name" value="Acyl-CoA_dh_N"/>
    <property type="match status" value="1"/>
</dbReference>
<keyword evidence="7" id="KW-1185">Reference proteome</keyword>
<evidence type="ECO:0000256" key="2">
    <source>
        <dbReference type="ARBA" id="ARBA00022630"/>
    </source>
</evidence>
<dbReference type="Gene3D" id="2.40.110.10">
    <property type="entry name" value="Butyryl-CoA Dehydrogenase, subunit A, domain 2"/>
    <property type="match status" value="1"/>
</dbReference>
<dbReference type="InterPro" id="IPR006089">
    <property type="entry name" value="Acyl-CoA_DH_CS"/>
</dbReference>
<reference evidence="8" key="1">
    <citation type="submission" date="2022-11" db="UniProtKB">
        <authorList>
            <consortium name="WormBaseParasite"/>
        </authorList>
    </citation>
    <scope>IDENTIFICATION</scope>
</reference>
<dbReference type="PANTHER" id="PTHR43884:SF12">
    <property type="entry name" value="ISOVALERYL-COA DEHYDROGENASE, MITOCHONDRIAL-RELATED"/>
    <property type="match status" value="1"/>
</dbReference>
<dbReference type="PROSITE" id="PS00072">
    <property type="entry name" value="ACYL_COA_DH_1"/>
    <property type="match status" value="1"/>
</dbReference>
<dbReference type="InterPro" id="IPR013786">
    <property type="entry name" value="AcylCoA_DH/ox_N"/>
</dbReference>